<name>A0ABU8LQ86_9MICO</name>
<sequence length="165" mass="16875">MKRTGIGMLLIAAGIGAVAGFVIDQVLTLSGRATFSPSVMLPVLLVLLGVFVIVMALPVRRATRGLRGAPVNPFRALRTAILAKSSSIVGAAVAGVAVGLLIFLLTRPVTPSLGSMSAIIATVVGGGALVAAGLIAEHLCTIRKDDDDEQPGGDDPGLRPRLHDH</sequence>
<keyword evidence="4" id="KW-1185">Reference proteome</keyword>
<evidence type="ECO:0000256" key="2">
    <source>
        <dbReference type="SAM" id="Phobius"/>
    </source>
</evidence>
<reference evidence="3 4" key="1">
    <citation type="submission" date="2024-02" db="EMBL/GenBank/DDBJ databases">
        <authorList>
            <person name="Saticioglu I.B."/>
        </authorList>
    </citation>
    <scope>NUCLEOTIDE SEQUENCE [LARGE SCALE GENOMIC DNA]</scope>
    <source>
        <strain evidence="3 4">Mu-86</strain>
    </source>
</reference>
<feature type="transmembrane region" description="Helical" evidence="2">
    <location>
        <begin position="80"/>
        <end position="104"/>
    </location>
</feature>
<comment type="caution">
    <text evidence="3">The sequence shown here is derived from an EMBL/GenBank/DDBJ whole genome shotgun (WGS) entry which is preliminary data.</text>
</comment>
<dbReference type="Proteomes" id="UP001368654">
    <property type="component" value="Unassembled WGS sequence"/>
</dbReference>
<gene>
    <name evidence="3" type="ORF">WDU96_02280</name>
</gene>
<feature type="region of interest" description="Disordered" evidence="1">
    <location>
        <begin position="145"/>
        <end position="165"/>
    </location>
</feature>
<dbReference type="Pfam" id="PF11377">
    <property type="entry name" value="DUF3180"/>
    <property type="match status" value="1"/>
</dbReference>
<keyword evidence="2" id="KW-0812">Transmembrane</keyword>
<dbReference type="RefSeq" id="WP_337336861.1">
    <property type="nucleotide sequence ID" value="NZ_JBBDGL010000001.1"/>
</dbReference>
<feature type="compositionally biased region" description="Basic and acidic residues" evidence="1">
    <location>
        <begin position="156"/>
        <end position="165"/>
    </location>
</feature>
<protein>
    <submittedName>
        <fullName evidence="3">DUF3180 domain-containing protein</fullName>
    </submittedName>
</protein>
<feature type="transmembrane region" description="Helical" evidence="2">
    <location>
        <begin position="7"/>
        <end position="27"/>
    </location>
</feature>
<keyword evidence="2" id="KW-1133">Transmembrane helix</keyword>
<keyword evidence="2" id="KW-0472">Membrane</keyword>
<organism evidence="3 4">
    <name type="scientific">Microbacterium marmarense</name>
    <dbReference type="NCBI Taxonomy" id="3122051"/>
    <lineage>
        <taxon>Bacteria</taxon>
        <taxon>Bacillati</taxon>
        <taxon>Actinomycetota</taxon>
        <taxon>Actinomycetes</taxon>
        <taxon>Micrococcales</taxon>
        <taxon>Microbacteriaceae</taxon>
        <taxon>Microbacterium</taxon>
    </lineage>
</organism>
<accession>A0ABU8LQ86</accession>
<dbReference type="InterPro" id="IPR021517">
    <property type="entry name" value="DUF3180"/>
</dbReference>
<evidence type="ECO:0000313" key="4">
    <source>
        <dbReference type="Proteomes" id="UP001368654"/>
    </source>
</evidence>
<evidence type="ECO:0000256" key="1">
    <source>
        <dbReference type="SAM" id="MobiDB-lite"/>
    </source>
</evidence>
<proteinExistence type="predicted"/>
<dbReference type="EMBL" id="JBBDGL010000001">
    <property type="protein sequence ID" value="MEJ1154424.1"/>
    <property type="molecule type" value="Genomic_DNA"/>
</dbReference>
<feature type="transmembrane region" description="Helical" evidence="2">
    <location>
        <begin position="116"/>
        <end position="136"/>
    </location>
</feature>
<feature type="transmembrane region" description="Helical" evidence="2">
    <location>
        <begin position="39"/>
        <end position="59"/>
    </location>
</feature>
<evidence type="ECO:0000313" key="3">
    <source>
        <dbReference type="EMBL" id="MEJ1154424.1"/>
    </source>
</evidence>